<sequence length="67" mass="8241">MKGERWRILSKTNDWKTTLEYIDENFVYWRNQIMHNPALPHNSKFWEIFDSFKGFLSKLSKKRFSVV</sequence>
<dbReference type="EMBL" id="FQVE01000004">
    <property type="protein sequence ID" value="SHG00940.1"/>
    <property type="molecule type" value="Genomic_DNA"/>
</dbReference>
<reference evidence="2" key="1">
    <citation type="submission" date="2016-11" db="EMBL/GenBank/DDBJ databases">
        <authorList>
            <person name="Varghese N."/>
            <person name="Submissions S."/>
        </authorList>
    </citation>
    <scope>NUCLEOTIDE SEQUENCE [LARGE SCALE GENOMIC DNA]</scope>
    <source>
        <strain evidence="2">YR203</strain>
    </source>
</reference>
<organism evidence="1 2">
    <name type="scientific">Chryseobacterium vrystaatense</name>
    <dbReference type="NCBI Taxonomy" id="307480"/>
    <lineage>
        <taxon>Bacteria</taxon>
        <taxon>Pseudomonadati</taxon>
        <taxon>Bacteroidota</taxon>
        <taxon>Flavobacteriia</taxon>
        <taxon>Flavobacteriales</taxon>
        <taxon>Weeksellaceae</taxon>
        <taxon>Chryseobacterium group</taxon>
        <taxon>Chryseobacterium</taxon>
    </lineage>
</organism>
<accession>A0A1M5GAV3</accession>
<proteinExistence type="predicted"/>
<evidence type="ECO:0000313" key="2">
    <source>
        <dbReference type="Proteomes" id="UP000184108"/>
    </source>
</evidence>
<dbReference type="Proteomes" id="UP000184108">
    <property type="component" value="Unassembled WGS sequence"/>
</dbReference>
<gene>
    <name evidence="1" type="ORF">SAMN02787073_3296</name>
</gene>
<protein>
    <submittedName>
        <fullName evidence="1">Uncharacterized protein</fullName>
    </submittedName>
</protein>
<dbReference type="AlphaFoldDB" id="A0A1M5GAV3"/>
<name>A0A1M5GAV3_9FLAO</name>
<evidence type="ECO:0000313" key="1">
    <source>
        <dbReference type="EMBL" id="SHG00940.1"/>
    </source>
</evidence>